<evidence type="ECO:0000256" key="4">
    <source>
        <dbReference type="ARBA" id="ARBA00022846"/>
    </source>
</evidence>
<dbReference type="GO" id="GO:0030990">
    <property type="term" value="C:intraciliary transport particle"/>
    <property type="evidence" value="ECO:0007669"/>
    <property type="project" value="UniProtKB-ARBA"/>
</dbReference>
<sequence>MNAQPDNNTGDVDGVVTLDAAVTGFKSALRSMESAHKPLLMLRCKVVLVGDACVGKSALVQMFHGGGQRYPKNYVMTTGVGFCVKQVNIPDTNCAVELYLFDCAGQSIFNQREQNLKSWENTSYVVVVYDVGNRDSFQSCAKWLQGVRSTRQSSMIPGVLVANKSDLREGGINSRAAVSDEEGRNFAQENSLEFFETSAAEAKNVDAPFNFIASQFHQKYEQTVQRAEALSGY</sequence>
<dbReference type="SMART" id="SM00175">
    <property type="entry name" value="RAB"/>
    <property type="match status" value="1"/>
</dbReference>
<keyword evidence="3" id="KW-0547">Nucleotide-binding</keyword>
<evidence type="ECO:0000256" key="2">
    <source>
        <dbReference type="ARBA" id="ARBA00006270"/>
    </source>
</evidence>
<gene>
    <name evidence="8" type="ORF">FJAP1339_LOCUS1468</name>
</gene>
<evidence type="ECO:0000256" key="6">
    <source>
        <dbReference type="ARBA" id="ARBA00023134"/>
    </source>
</evidence>
<dbReference type="SMART" id="SM00174">
    <property type="entry name" value="RHO"/>
    <property type="match status" value="1"/>
</dbReference>
<organism evidence="8">
    <name type="scientific">Fibrocapsa japonica</name>
    <dbReference type="NCBI Taxonomy" id="94617"/>
    <lineage>
        <taxon>Eukaryota</taxon>
        <taxon>Sar</taxon>
        <taxon>Stramenopiles</taxon>
        <taxon>Ochrophyta</taxon>
        <taxon>Raphidophyceae</taxon>
        <taxon>Chattonellales</taxon>
        <taxon>Chattonellaceae</taxon>
        <taxon>Fibrocapsa</taxon>
    </lineage>
</organism>
<dbReference type="AlphaFoldDB" id="A0A7S2XVJ0"/>
<dbReference type="InterPro" id="IPR005225">
    <property type="entry name" value="Small_GTP-bd"/>
</dbReference>
<keyword evidence="4" id="KW-0282">Flagellum</keyword>
<dbReference type="PROSITE" id="PS51419">
    <property type="entry name" value="RAB"/>
    <property type="match status" value="1"/>
</dbReference>
<evidence type="ECO:0000313" key="8">
    <source>
        <dbReference type="EMBL" id="CAD9858949.1"/>
    </source>
</evidence>
<dbReference type="SUPFAM" id="SSF52540">
    <property type="entry name" value="P-loop containing nucleoside triphosphate hydrolases"/>
    <property type="match status" value="1"/>
</dbReference>
<protein>
    <submittedName>
        <fullName evidence="8">Uncharacterized protein</fullName>
    </submittedName>
</protein>
<dbReference type="Gene3D" id="3.40.50.300">
    <property type="entry name" value="P-loop containing nucleotide triphosphate hydrolases"/>
    <property type="match status" value="1"/>
</dbReference>
<dbReference type="GO" id="GO:0003924">
    <property type="term" value="F:GTPase activity"/>
    <property type="evidence" value="ECO:0007669"/>
    <property type="project" value="InterPro"/>
</dbReference>
<dbReference type="GO" id="GO:0005525">
    <property type="term" value="F:GTP binding"/>
    <property type="evidence" value="ECO:0007669"/>
    <property type="project" value="UniProtKB-KW"/>
</dbReference>
<dbReference type="NCBIfam" id="TIGR00231">
    <property type="entry name" value="small_GTP"/>
    <property type="match status" value="1"/>
</dbReference>
<dbReference type="FunFam" id="3.40.50.300:FF:001684">
    <property type="entry name" value="Intraflagellar transport 27 homolog (Chlamydomonas)"/>
    <property type="match status" value="1"/>
</dbReference>
<keyword evidence="5" id="KW-0969">Cilium</keyword>
<dbReference type="Pfam" id="PF00071">
    <property type="entry name" value="Ras"/>
    <property type="match status" value="1"/>
</dbReference>
<evidence type="ECO:0000256" key="3">
    <source>
        <dbReference type="ARBA" id="ARBA00022741"/>
    </source>
</evidence>
<dbReference type="PANTHER" id="PTHR47977">
    <property type="entry name" value="RAS-RELATED PROTEIN RAB"/>
    <property type="match status" value="1"/>
</dbReference>
<evidence type="ECO:0000256" key="1">
    <source>
        <dbReference type="ARBA" id="ARBA00004230"/>
    </source>
</evidence>
<dbReference type="PROSITE" id="PS51421">
    <property type="entry name" value="RAS"/>
    <property type="match status" value="1"/>
</dbReference>
<keyword evidence="7" id="KW-0966">Cell projection</keyword>
<dbReference type="InterPro" id="IPR001806">
    <property type="entry name" value="Small_GTPase"/>
</dbReference>
<keyword evidence="6" id="KW-0342">GTP-binding</keyword>
<dbReference type="SMART" id="SM00173">
    <property type="entry name" value="RAS"/>
    <property type="match status" value="1"/>
</dbReference>
<comment type="subcellular location">
    <subcellularLocation>
        <location evidence="1">Cell projection</location>
        <location evidence="1">Cilium</location>
        <location evidence="1">Flagellum</location>
    </subcellularLocation>
</comment>
<dbReference type="InterPro" id="IPR027417">
    <property type="entry name" value="P-loop_NTPase"/>
</dbReference>
<accession>A0A7S2XVJ0</accession>
<dbReference type="GO" id="GO:0031514">
    <property type="term" value="C:motile cilium"/>
    <property type="evidence" value="ECO:0007669"/>
    <property type="project" value="UniProtKB-SubCell"/>
</dbReference>
<reference evidence="8" key="1">
    <citation type="submission" date="2021-01" db="EMBL/GenBank/DDBJ databases">
        <authorList>
            <person name="Corre E."/>
            <person name="Pelletier E."/>
            <person name="Niang G."/>
            <person name="Scheremetjew M."/>
            <person name="Finn R."/>
            <person name="Kale V."/>
            <person name="Holt S."/>
            <person name="Cochrane G."/>
            <person name="Meng A."/>
            <person name="Brown T."/>
            <person name="Cohen L."/>
        </authorList>
    </citation>
    <scope>NUCLEOTIDE SEQUENCE</scope>
    <source>
        <strain evidence="8">CCMP1661</strain>
    </source>
</reference>
<evidence type="ECO:0000256" key="5">
    <source>
        <dbReference type="ARBA" id="ARBA00023069"/>
    </source>
</evidence>
<dbReference type="InterPro" id="IPR050227">
    <property type="entry name" value="Rab"/>
</dbReference>
<evidence type="ECO:0000256" key="7">
    <source>
        <dbReference type="ARBA" id="ARBA00023273"/>
    </source>
</evidence>
<dbReference type="PRINTS" id="PR00449">
    <property type="entry name" value="RASTRNSFRMNG"/>
</dbReference>
<name>A0A7S2XVJ0_9STRA</name>
<comment type="similarity">
    <text evidence="2">Belongs to the small GTPase superfamily. Rab family.</text>
</comment>
<dbReference type="EMBL" id="HBHR01003205">
    <property type="protein sequence ID" value="CAD9858949.1"/>
    <property type="molecule type" value="Transcribed_RNA"/>
</dbReference>
<proteinExistence type="inferred from homology"/>